<dbReference type="EMBL" id="NCVQ01000005">
    <property type="protein sequence ID" value="PWZ27611.1"/>
    <property type="molecule type" value="Genomic_DNA"/>
</dbReference>
<evidence type="ECO:0000313" key="2">
    <source>
        <dbReference type="EMBL" id="PWZ27611.1"/>
    </source>
</evidence>
<dbReference type="Proteomes" id="UP000251960">
    <property type="component" value="Chromosome 4"/>
</dbReference>
<accession>A0A3L6F5N0</accession>
<evidence type="ECO:0000256" key="1">
    <source>
        <dbReference type="SAM" id="MobiDB-lite"/>
    </source>
</evidence>
<organism evidence="2">
    <name type="scientific">Zea mays</name>
    <name type="common">Maize</name>
    <dbReference type="NCBI Taxonomy" id="4577"/>
    <lineage>
        <taxon>Eukaryota</taxon>
        <taxon>Viridiplantae</taxon>
        <taxon>Streptophyta</taxon>
        <taxon>Embryophyta</taxon>
        <taxon>Tracheophyta</taxon>
        <taxon>Spermatophyta</taxon>
        <taxon>Magnoliopsida</taxon>
        <taxon>Liliopsida</taxon>
        <taxon>Poales</taxon>
        <taxon>Poaceae</taxon>
        <taxon>PACMAD clade</taxon>
        <taxon>Panicoideae</taxon>
        <taxon>Andropogonodae</taxon>
        <taxon>Andropogoneae</taxon>
        <taxon>Tripsacinae</taxon>
        <taxon>Zea</taxon>
    </lineage>
</organism>
<protein>
    <submittedName>
        <fullName evidence="2">Uncharacterized protein</fullName>
    </submittedName>
</protein>
<reference evidence="2" key="1">
    <citation type="journal article" date="2018" name="Nat. Genet.">
        <title>Extensive intraspecific gene order and gene structural variations between Mo17 and other maize genomes.</title>
        <authorList>
            <person name="Sun S."/>
            <person name="Zhou Y."/>
            <person name="Chen J."/>
            <person name="Shi J."/>
            <person name="Zhao H."/>
            <person name="Zhao H."/>
            <person name="Song W."/>
            <person name="Zhang M."/>
            <person name="Cui Y."/>
            <person name="Dong X."/>
            <person name="Liu H."/>
            <person name="Ma X."/>
            <person name="Jiao Y."/>
            <person name="Wang B."/>
            <person name="Wei X."/>
            <person name="Stein J.C."/>
            <person name="Glaubitz J.C."/>
            <person name="Lu F."/>
            <person name="Yu G."/>
            <person name="Liang C."/>
            <person name="Fengler K."/>
            <person name="Li B."/>
            <person name="Rafalski A."/>
            <person name="Schnable P.S."/>
            <person name="Ware D.H."/>
            <person name="Buckler E.S."/>
            <person name="Lai J."/>
        </authorList>
    </citation>
    <scope>NUCLEOTIDE SEQUENCE [LARGE SCALE GENOMIC DNA]</scope>
    <source>
        <tissue evidence="2">Seedling</tissue>
    </source>
</reference>
<dbReference type="AlphaFoldDB" id="A0A3L6F5N0"/>
<gene>
    <name evidence="2" type="ORF">Zm00014a_042687</name>
</gene>
<feature type="region of interest" description="Disordered" evidence="1">
    <location>
        <begin position="13"/>
        <end position="32"/>
    </location>
</feature>
<feature type="non-terminal residue" evidence="2">
    <location>
        <position position="1"/>
    </location>
</feature>
<comment type="caution">
    <text evidence="2">The sequence shown here is derived from an EMBL/GenBank/DDBJ whole genome shotgun (WGS) entry which is preliminary data.</text>
</comment>
<proteinExistence type="predicted"/>
<name>A0A3L6F5N0_MAIZE</name>
<sequence>LERFYFPRVAARTPPSQLRPQAFSPSRRRLSR</sequence>